<dbReference type="AlphaFoldDB" id="A0A5B7GSH0"/>
<dbReference type="Proteomes" id="UP000324222">
    <property type="component" value="Unassembled WGS sequence"/>
</dbReference>
<protein>
    <submittedName>
        <fullName evidence="1">Uncharacterized protein</fullName>
    </submittedName>
</protein>
<comment type="caution">
    <text evidence="1">The sequence shown here is derived from an EMBL/GenBank/DDBJ whole genome shotgun (WGS) entry which is preliminary data.</text>
</comment>
<sequence length="68" mass="7240">MKKEKKQTCSVQNSLKSRCCNSLSLACPVFLRSSVTARQGTQPLGVSVSISATYKVRAACGVACMRVA</sequence>
<name>A0A5B7GSH0_PORTR</name>
<accession>A0A5B7GSH0</accession>
<evidence type="ECO:0000313" key="1">
    <source>
        <dbReference type="EMBL" id="MPC60137.1"/>
    </source>
</evidence>
<proteinExistence type="predicted"/>
<keyword evidence="2" id="KW-1185">Reference proteome</keyword>
<organism evidence="1 2">
    <name type="scientific">Portunus trituberculatus</name>
    <name type="common">Swimming crab</name>
    <name type="synonym">Neptunus trituberculatus</name>
    <dbReference type="NCBI Taxonomy" id="210409"/>
    <lineage>
        <taxon>Eukaryota</taxon>
        <taxon>Metazoa</taxon>
        <taxon>Ecdysozoa</taxon>
        <taxon>Arthropoda</taxon>
        <taxon>Crustacea</taxon>
        <taxon>Multicrustacea</taxon>
        <taxon>Malacostraca</taxon>
        <taxon>Eumalacostraca</taxon>
        <taxon>Eucarida</taxon>
        <taxon>Decapoda</taxon>
        <taxon>Pleocyemata</taxon>
        <taxon>Brachyura</taxon>
        <taxon>Eubrachyura</taxon>
        <taxon>Portunoidea</taxon>
        <taxon>Portunidae</taxon>
        <taxon>Portuninae</taxon>
        <taxon>Portunus</taxon>
    </lineage>
</organism>
<evidence type="ECO:0000313" key="2">
    <source>
        <dbReference type="Proteomes" id="UP000324222"/>
    </source>
</evidence>
<dbReference type="EMBL" id="VSRR010017216">
    <property type="protein sequence ID" value="MPC60137.1"/>
    <property type="molecule type" value="Genomic_DNA"/>
</dbReference>
<reference evidence="1 2" key="1">
    <citation type="submission" date="2019-05" db="EMBL/GenBank/DDBJ databases">
        <title>Another draft genome of Portunus trituberculatus and its Hox gene families provides insights of decapod evolution.</title>
        <authorList>
            <person name="Jeong J.-H."/>
            <person name="Song I."/>
            <person name="Kim S."/>
            <person name="Choi T."/>
            <person name="Kim D."/>
            <person name="Ryu S."/>
            <person name="Kim W."/>
        </authorList>
    </citation>
    <scope>NUCLEOTIDE SEQUENCE [LARGE SCALE GENOMIC DNA]</scope>
    <source>
        <tissue evidence="1">Muscle</tissue>
    </source>
</reference>
<gene>
    <name evidence="1" type="ORF">E2C01_054174</name>
</gene>